<proteinExistence type="predicted"/>
<evidence type="ECO:0000313" key="1">
    <source>
        <dbReference type="EMBL" id="KOF63880.1"/>
    </source>
</evidence>
<feature type="non-terminal residue" evidence="1">
    <location>
        <position position="1"/>
    </location>
</feature>
<sequence>SLCLRERLQPAKKSEKFDISKLANTEHCQRLTTAVMVISSDGLDDIVEHWQTLKKAVFSAAKETLGPSHHKTPDWFWKHGEEIKKLLDKNQCLHQRYLQENLERGRITFAEIKSKVQREVRLLENNWWFRPAEASQSMFDKHNNHGLFIELKAIYGLRSNTVAPVMSSNGSKLHSNLKKIIRAMRKEHFCNLLSQ</sequence>
<accession>A0A0L8FIX6</accession>
<dbReference type="EMBL" id="KQ430627">
    <property type="protein sequence ID" value="KOF63880.1"/>
    <property type="molecule type" value="Genomic_DNA"/>
</dbReference>
<reference evidence="1" key="1">
    <citation type="submission" date="2015-07" db="EMBL/GenBank/DDBJ databases">
        <title>MeaNS - Measles Nucleotide Surveillance Program.</title>
        <authorList>
            <person name="Tran T."/>
            <person name="Druce J."/>
        </authorList>
    </citation>
    <scope>NUCLEOTIDE SEQUENCE</scope>
    <source>
        <strain evidence="1">UCB-OBI-ISO-001</strain>
        <tissue evidence="1">Gonad</tissue>
    </source>
</reference>
<dbReference type="AlphaFoldDB" id="A0A0L8FIX6"/>
<organism evidence="1">
    <name type="scientific">Octopus bimaculoides</name>
    <name type="common">California two-spotted octopus</name>
    <dbReference type="NCBI Taxonomy" id="37653"/>
    <lineage>
        <taxon>Eukaryota</taxon>
        <taxon>Metazoa</taxon>
        <taxon>Spiralia</taxon>
        <taxon>Lophotrochozoa</taxon>
        <taxon>Mollusca</taxon>
        <taxon>Cephalopoda</taxon>
        <taxon>Coleoidea</taxon>
        <taxon>Octopodiformes</taxon>
        <taxon>Octopoda</taxon>
        <taxon>Incirrata</taxon>
        <taxon>Octopodidae</taxon>
        <taxon>Octopus</taxon>
    </lineage>
</organism>
<name>A0A0L8FIX6_OCTBM</name>
<gene>
    <name evidence="1" type="ORF">OCBIM_22018286mg</name>
</gene>
<protein>
    <submittedName>
        <fullName evidence="1">Uncharacterized protein</fullName>
    </submittedName>
</protein>